<dbReference type="EMBL" id="SLXL01000003">
    <property type="protein sequence ID" value="TCP25345.1"/>
    <property type="molecule type" value="Genomic_DNA"/>
</dbReference>
<gene>
    <name evidence="1" type="ORF">EV656_10394</name>
</gene>
<name>A0A4R2NVB5_RHOAD</name>
<accession>A0A4R2NVB5</accession>
<proteinExistence type="predicted"/>
<sequence length="48" mass="4812">MILFRSSIRGGAVALIVGLALAARACLAYPGHPAAQAITRKLGYGTGG</sequence>
<protein>
    <submittedName>
        <fullName evidence="1">Uncharacterized protein</fullName>
    </submittedName>
</protein>
<comment type="caution">
    <text evidence="1">The sequence shown here is derived from an EMBL/GenBank/DDBJ whole genome shotgun (WGS) entry which is preliminary data.</text>
</comment>
<dbReference type="RefSeq" id="WP_165918949.1">
    <property type="nucleotide sequence ID" value="NZ_NRRP01000006.1"/>
</dbReference>
<keyword evidence="2" id="KW-1185">Reference proteome</keyword>
<organism evidence="1 2">
    <name type="scientific">Rhodovulum adriaticum</name>
    <name type="common">Rhodopseudomonas adriatica</name>
    <dbReference type="NCBI Taxonomy" id="35804"/>
    <lineage>
        <taxon>Bacteria</taxon>
        <taxon>Pseudomonadati</taxon>
        <taxon>Pseudomonadota</taxon>
        <taxon>Alphaproteobacteria</taxon>
        <taxon>Rhodobacterales</taxon>
        <taxon>Paracoccaceae</taxon>
        <taxon>Rhodovulum</taxon>
    </lineage>
</organism>
<dbReference type="AlphaFoldDB" id="A0A4R2NVB5"/>
<evidence type="ECO:0000313" key="2">
    <source>
        <dbReference type="Proteomes" id="UP000295733"/>
    </source>
</evidence>
<evidence type="ECO:0000313" key="1">
    <source>
        <dbReference type="EMBL" id="TCP25345.1"/>
    </source>
</evidence>
<reference evidence="1 2" key="1">
    <citation type="submission" date="2019-03" db="EMBL/GenBank/DDBJ databases">
        <title>Genomic Encyclopedia of Type Strains, Phase IV (KMG-IV): sequencing the most valuable type-strain genomes for metagenomic binning, comparative biology and taxonomic classification.</title>
        <authorList>
            <person name="Goeker M."/>
        </authorList>
    </citation>
    <scope>NUCLEOTIDE SEQUENCE [LARGE SCALE GENOMIC DNA]</scope>
    <source>
        <strain evidence="1 2">DSM 2781</strain>
    </source>
</reference>
<dbReference type="Proteomes" id="UP000295733">
    <property type="component" value="Unassembled WGS sequence"/>
</dbReference>